<keyword evidence="1" id="KW-1133">Transmembrane helix</keyword>
<dbReference type="RefSeq" id="WP_008753521.1">
    <property type="nucleotide sequence ID" value="NZ_AJGH01000044.1"/>
</dbReference>
<dbReference type="OrthoDB" id="9906027at2"/>
<keyword evidence="1" id="KW-0472">Membrane</keyword>
<evidence type="ECO:0000256" key="1">
    <source>
        <dbReference type="SAM" id="Phobius"/>
    </source>
</evidence>
<dbReference type="PATRIC" id="fig|1095750.3.peg.891"/>
<feature type="transmembrane region" description="Helical" evidence="1">
    <location>
        <begin position="7"/>
        <end position="24"/>
    </location>
</feature>
<dbReference type="AlphaFoldDB" id="I0R9J7"/>
<feature type="transmembrane region" description="Helical" evidence="1">
    <location>
        <begin position="60"/>
        <end position="79"/>
    </location>
</feature>
<keyword evidence="1" id="KW-0812">Transmembrane</keyword>
<sequence>MKKVGNILLIAIWTINLILLAIIVATTPEITYKIVMGISMINAINTIVRAVRSKIGNSEFIFAMVCGVILVLILSFIIIR</sequence>
<protein>
    <submittedName>
        <fullName evidence="2">Uncharacterized protein</fullName>
    </submittedName>
</protein>
<keyword evidence="3" id="KW-1185">Reference proteome</keyword>
<dbReference type="EMBL" id="AJGH01000044">
    <property type="protein sequence ID" value="EIC96355.1"/>
    <property type="molecule type" value="Genomic_DNA"/>
</dbReference>
<evidence type="ECO:0000313" key="2">
    <source>
        <dbReference type="EMBL" id="EIC96355.1"/>
    </source>
</evidence>
<comment type="caution">
    <text evidence="2">The sequence shown here is derived from an EMBL/GenBank/DDBJ whole genome shotgun (WGS) entry which is preliminary data.</text>
</comment>
<organism evidence="2 3">
    <name type="scientific">Lachnoanaerobaculum saburreum F0468</name>
    <dbReference type="NCBI Taxonomy" id="1095750"/>
    <lineage>
        <taxon>Bacteria</taxon>
        <taxon>Bacillati</taxon>
        <taxon>Bacillota</taxon>
        <taxon>Clostridia</taxon>
        <taxon>Lachnospirales</taxon>
        <taxon>Lachnospiraceae</taxon>
        <taxon>Lachnoanaerobaculum</taxon>
    </lineage>
</organism>
<proteinExistence type="predicted"/>
<name>I0R9J7_9FIRM</name>
<reference evidence="2 3" key="1">
    <citation type="submission" date="2012-03" db="EMBL/GenBank/DDBJ databases">
        <authorList>
            <person name="Durkin A.S."/>
            <person name="McCorrison J."/>
            <person name="Torralba M."/>
            <person name="Gillis M."/>
            <person name="Methe B."/>
            <person name="Sutton G."/>
            <person name="Nelson K.E."/>
        </authorList>
    </citation>
    <scope>NUCLEOTIDE SEQUENCE [LARGE SCALE GENOMIC DNA]</scope>
    <source>
        <strain evidence="2 3">F0468</strain>
    </source>
</reference>
<accession>I0R9J7</accession>
<dbReference type="Proteomes" id="UP000005039">
    <property type="component" value="Unassembled WGS sequence"/>
</dbReference>
<evidence type="ECO:0000313" key="3">
    <source>
        <dbReference type="Proteomes" id="UP000005039"/>
    </source>
</evidence>
<gene>
    <name evidence="2" type="ORF">HMPREF9970_1193</name>
</gene>